<feature type="domain" description="CARDB" evidence="2">
    <location>
        <begin position="540"/>
        <end position="651"/>
    </location>
</feature>
<dbReference type="Proteomes" id="UP001221838">
    <property type="component" value="Unassembled WGS sequence"/>
</dbReference>
<evidence type="ECO:0000259" key="2">
    <source>
        <dbReference type="Pfam" id="PF07705"/>
    </source>
</evidence>
<feature type="domain" description="CARDB" evidence="2">
    <location>
        <begin position="1033"/>
        <end position="1148"/>
    </location>
</feature>
<feature type="signal peptide" evidence="1">
    <location>
        <begin position="1"/>
        <end position="21"/>
    </location>
</feature>
<reference evidence="3 4" key="1">
    <citation type="submission" date="2022-11" db="EMBL/GenBank/DDBJ databases">
        <title>Minimal conservation of predation-associated metabolite biosynthetic gene clusters underscores biosynthetic potential of Myxococcota including descriptions for ten novel species: Archangium lansinium sp. nov., Myxococcus landrumus sp. nov., Nannocystis bai.</title>
        <authorList>
            <person name="Ahearne A."/>
            <person name="Stevens C."/>
            <person name="Dowd S."/>
        </authorList>
    </citation>
    <scope>NUCLEOTIDE SEQUENCE [LARGE SCALE GENOMIC DNA]</scope>
    <source>
        <strain evidence="3 4">NCWAL01</strain>
    </source>
</reference>
<feature type="domain" description="CARDB" evidence="2">
    <location>
        <begin position="785"/>
        <end position="898"/>
    </location>
</feature>
<name>A0ABT5DFC5_9BACT</name>
<dbReference type="RefSeq" id="WP_272142467.1">
    <property type="nucleotide sequence ID" value="NZ_JAQNDM010000002.1"/>
</dbReference>
<accession>A0ABT5DFC5</accession>
<comment type="caution">
    <text evidence="3">The sequence shown here is derived from an EMBL/GenBank/DDBJ whole genome shotgun (WGS) entry which is preliminary data.</text>
</comment>
<evidence type="ECO:0000256" key="1">
    <source>
        <dbReference type="SAM" id="SignalP"/>
    </source>
</evidence>
<dbReference type="PROSITE" id="PS51257">
    <property type="entry name" value="PROKAR_LIPOPROTEIN"/>
    <property type="match status" value="1"/>
</dbReference>
<dbReference type="Gene3D" id="2.60.40.10">
    <property type="entry name" value="Immunoglobulins"/>
    <property type="match status" value="9"/>
</dbReference>
<evidence type="ECO:0000313" key="4">
    <source>
        <dbReference type="Proteomes" id="UP001221838"/>
    </source>
</evidence>
<evidence type="ECO:0000313" key="3">
    <source>
        <dbReference type="EMBL" id="MDC0712361.1"/>
    </source>
</evidence>
<dbReference type="EMBL" id="JAQNDM010000002">
    <property type="protein sequence ID" value="MDC0712361.1"/>
    <property type="molecule type" value="Genomic_DNA"/>
</dbReference>
<dbReference type="Pfam" id="PF07705">
    <property type="entry name" value="CARDB"/>
    <property type="match status" value="8"/>
</dbReference>
<feature type="domain" description="CARDB" evidence="2">
    <location>
        <begin position="44"/>
        <end position="157"/>
    </location>
</feature>
<sequence>MNRPHSRAGLLAGFIAWMAAAGCGSEAAPTPSLATQKLTLADGPDFVVTAVTGPKSAGQGQSITASVTVCNQGTQGDSTWVEVYLSSDTVISPPVPPGPPTDFPLGGSSTQYLSPGQCQTLSVSGSPGGPPPGAYYLGAVVDPPNQRFELVEDNNTLAGSRIGIGSGADFVVSSVTGPKSALQNQPFTASVTVCNQGTQSDSTRVEVFLSSDTVISPPLPPGPPTDFPLGGAYTDVLAPGRCQTLSVSGSAWNPALGAYYLGAVADPLNNQSELIEDNNALAGSRIGIGSGADFVVSAVTGPVSASLSQSITTSVTVCNQGTVSDGTRVEAYLSSDAVISPALPPAPPTDFLLGSAYTDVLAPGQCQTLSIPGLFGNPPPGAYFLGAAVDPLNDRPELIEDNNTLAGSRIGIGSGADFVVSSVTGPKSAQQNQSITASVTVCNQGTQSDSTRVEVFLSSDTVISPPVPPGPPTDFPLGNAHSGYLAPGQCQTLSISGSAWSPAPGAYYLGAVVYPLNGRPELIEDNNTLAGSRIGIGSGADFVVSSVSGPKSVQQNQPIIASVSVCNQGTLSESAWVEVYLSSSAVSAPPGSPTDFLLGGVSTGSLAPGQCQSLLVPGSSWSSPPGAYSLVAVVDPKNDWPELIEDNNRLTGGRIGIGSGADFVVSAVTGPKSALQNQTITASVTVCNQGTQSDSTRVEIFLSSDPVISPPVPPGPPADFLLGSVNTPSLAPEQCQTLSVSGSAWSPAPGAYYLGAVADPQNSRTELIEDNNSLAGSRIGIGSGADFVVTAVTGPKSASQSQSMTASVTVCNQGTLSDSTWVEVFLSSDAVISPSVPPGPPTDFLLGGTATRILSPGQCQTLMVSGSAWSPAPGAYYLGAVADPQNDWPELIEDNNSLAGSRIGIGSGADFVVVALTGPKSAQQNQPITVSVAVCNQGTLSESTRVEVLVSSDTVISPAQPPGPPADVLLGSVNTPVLAPGYCQTLQVSGIAWSPAPGAYYLGAVVDPQNSRPELIEDNNTLAGSRIGIGTGADFVVSALTGPASASRGKPFTASVTVCNQGTQSQSTRVELFLSSDSLITPPGPTTPPFLQDQPLGSINTSLLTPGQCQTLSVQGIASPPSTGAYFLGAMADPQNTQYELIEDNNAKAGSTLSITP</sequence>
<feature type="domain" description="CARDB" evidence="2">
    <location>
        <begin position="909"/>
        <end position="1022"/>
    </location>
</feature>
<feature type="chain" id="PRO_5045721987" evidence="1">
    <location>
        <begin position="22"/>
        <end position="1157"/>
    </location>
</feature>
<dbReference type="InterPro" id="IPR011635">
    <property type="entry name" value="CARDB"/>
</dbReference>
<protein>
    <submittedName>
        <fullName evidence="3">CARDB domain-containing protein</fullName>
    </submittedName>
</protein>
<keyword evidence="1" id="KW-0732">Signal</keyword>
<keyword evidence="4" id="KW-1185">Reference proteome</keyword>
<organism evidence="3 4">
    <name type="scientific">Stigmatella ashevillensis</name>
    <dbReference type="NCBI Taxonomy" id="2995309"/>
    <lineage>
        <taxon>Bacteria</taxon>
        <taxon>Pseudomonadati</taxon>
        <taxon>Myxococcota</taxon>
        <taxon>Myxococcia</taxon>
        <taxon>Myxococcales</taxon>
        <taxon>Cystobacterineae</taxon>
        <taxon>Archangiaceae</taxon>
        <taxon>Stigmatella</taxon>
    </lineage>
</organism>
<dbReference type="InterPro" id="IPR013783">
    <property type="entry name" value="Ig-like_fold"/>
</dbReference>
<feature type="domain" description="CARDB" evidence="2">
    <location>
        <begin position="416"/>
        <end position="529"/>
    </location>
</feature>
<feature type="domain" description="CARDB" evidence="2">
    <location>
        <begin position="661"/>
        <end position="774"/>
    </location>
</feature>
<feature type="domain" description="CARDB" evidence="2">
    <location>
        <begin position="168"/>
        <end position="281"/>
    </location>
</feature>
<gene>
    <name evidence="3" type="ORF">POL68_28115</name>
</gene>
<proteinExistence type="predicted"/>